<proteinExistence type="predicted"/>
<evidence type="ECO:0000313" key="1">
    <source>
        <dbReference type="EMBL" id="DAE12314.1"/>
    </source>
</evidence>
<name>A0A8S5PZI9_9CAUD</name>
<dbReference type="EMBL" id="BK015547">
    <property type="protein sequence ID" value="DAE12314.1"/>
    <property type="molecule type" value="Genomic_DNA"/>
</dbReference>
<organism evidence="1">
    <name type="scientific">Myoviridae sp. ctQYc56</name>
    <dbReference type="NCBI Taxonomy" id="2825100"/>
    <lineage>
        <taxon>Viruses</taxon>
        <taxon>Duplodnaviria</taxon>
        <taxon>Heunggongvirae</taxon>
        <taxon>Uroviricota</taxon>
        <taxon>Caudoviricetes</taxon>
    </lineage>
</organism>
<sequence>MAKNKVGLNFKGFEEYAERLDKLGGDIKKATEKALQATHDHITPNLEKDIKRHHLTGATEKSLARDSKVQWTGSTAEIKVGFKIHDGGLPSIFLMYGTPRMKKDQQLYNDIFGGKTKKEIAEIQQKIFMEEIKKIMEG</sequence>
<accession>A0A8S5PZI9</accession>
<protein>
    <submittedName>
        <fullName evidence="1">Uncharacterized protein</fullName>
    </submittedName>
</protein>
<reference evidence="1" key="1">
    <citation type="journal article" date="2021" name="Proc. Natl. Acad. Sci. U.S.A.">
        <title>A Catalog of Tens of Thousands of Viruses from Human Metagenomes Reveals Hidden Associations with Chronic Diseases.</title>
        <authorList>
            <person name="Tisza M.J."/>
            <person name="Buck C.B."/>
        </authorList>
    </citation>
    <scope>NUCLEOTIDE SEQUENCE</scope>
    <source>
        <strain evidence="1">CtQYc56</strain>
    </source>
</reference>